<accession>A0A975Y4X3</accession>
<gene>
    <name evidence="2" type="ORF">B6N60_02312</name>
</gene>
<dbReference type="Pfam" id="PF17074">
    <property type="entry name" value="Darcynin"/>
    <property type="match status" value="1"/>
</dbReference>
<comment type="similarity">
    <text evidence="1">Belongs to the darcynin family.</text>
</comment>
<evidence type="ECO:0000256" key="1">
    <source>
        <dbReference type="ARBA" id="ARBA00006869"/>
    </source>
</evidence>
<dbReference type="AlphaFoldDB" id="A0A975Y4X3"/>
<protein>
    <submittedName>
        <fullName evidence="2">Darcynin</fullName>
    </submittedName>
</protein>
<name>A0A975Y4X3_9NOST</name>
<dbReference type="EMBL" id="CP021056">
    <property type="protein sequence ID" value="QXE23622.1"/>
    <property type="molecule type" value="Genomic_DNA"/>
</dbReference>
<evidence type="ECO:0000313" key="3">
    <source>
        <dbReference type="Proteomes" id="UP000683511"/>
    </source>
</evidence>
<reference evidence="2" key="1">
    <citation type="submission" date="2017-04" db="EMBL/GenBank/DDBJ databases">
        <title>Genome deletions in a multicellular cyanobacterial endosymbiont for morphological adaptation in marine diatoms.</title>
        <authorList>
            <person name="Wang Y."/>
            <person name="Gao H."/>
            <person name="Li R."/>
            <person name="Xu X."/>
        </authorList>
    </citation>
    <scope>NUCLEOTIDE SEQUENCE</scope>
    <source>
        <strain evidence="2">FACHB 800</strain>
    </source>
</reference>
<dbReference type="Proteomes" id="UP000683511">
    <property type="component" value="Chromosome"/>
</dbReference>
<dbReference type="InterPro" id="IPR031409">
    <property type="entry name" value="Darcynin"/>
</dbReference>
<keyword evidence="3" id="KW-1185">Reference proteome</keyword>
<sequence>MRFFDSEAFSGRFTDVLMWETVEIQEYQFLVEKLRETLFWGTYFEIVEIVPAIENAYASYYKVDPISVSQSS</sequence>
<proteinExistence type="inferred from homology"/>
<dbReference type="KEGG" id="rsin:B6N60_02312"/>
<evidence type="ECO:0000313" key="2">
    <source>
        <dbReference type="EMBL" id="QXE23622.1"/>
    </source>
</evidence>
<organism evidence="2 3">
    <name type="scientific">Richelia sinica FACHB-800</name>
    <dbReference type="NCBI Taxonomy" id="1357546"/>
    <lineage>
        <taxon>Bacteria</taxon>
        <taxon>Bacillati</taxon>
        <taxon>Cyanobacteriota</taxon>
        <taxon>Cyanophyceae</taxon>
        <taxon>Nostocales</taxon>
        <taxon>Nostocaceae</taxon>
        <taxon>Richelia</taxon>
    </lineage>
</organism>